<evidence type="ECO:0000256" key="1">
    <source>
        <dbReference type="ARBA" id="ARBA00004606"/>
    </source>
</evidence>
<dbReference type="EMBL" id="MN740626">
    <property type="protein sequence ID" value="QHS79169.1"/>
    <property type="molecule type" value="Genomic_DNA"/>
</dbReference>
<evidence type="ECO:0000256" key="4">
    <source>
        <dbReference type="ARBA" id="ARBA00023136"/>
    </source>
</evidence>
<sequence>MDIAFLCLTYEGIIHEKTKNWLKGKPVYLNTKEPLSSRSYTVLSVPTEWGKRSIVDATLELLRVAYENQHQWFMLLSHDAYPLVSYNALVKGLTKSMFHLMENTNTEWKASQWWCLTRPDVELILTRHQDYDVYLENFPYKTRGAVDELYFLSCLKFLQPAYTYVDKKTIYVDWLDHGIQKHPVTYGALLEGDKERMKGSFFLRKTTPYFTPAHVPKKTLTVQIFGDKSETIPEDTDLILITMVKPIPDKLLKRSLRIYHTLFSNLQRSIREVLDRIPTYLWQKVLVMPEKHSRSIQPFPYSGPLKLDMVYEYKKPKIAFLFLTIGDVNHPDVWTRYFEGFKGKYSVYSHPKFAEKVKTPWLQDALIPKRVDTGWGYITQAYECLFREAMKDPDNIHFVTISESCIPLKQFDRFYSFLDDERTSYVKFMRLSQYDRKERIETQPHYQAIPFQKHYARMCLSRYHVNKLLQSPYLEFFHRMHVGDEFFLSSIGIQPNVDFVKPFEITYDNWEDTTERVEQLKEENKTLGNSPFEEDLYRRNKALQAEIGKNPKTYTTITTEEIETALHKESFFWRKFTADPLPWTPGILSIQTKRKTSHNKTRRKN</sequence>
<evidence type="ECO:0000313" key="6">
    <source>
        <dbReference type="EMBL" id="QHS79169.1"/>
    </source>
</evidence>
<evidence type="ECO:0000256" key="2">
    <source>
        <dbReference type="ARBA" id="ARBA00022676"/>
    </source>
</evidence>
<dbReference type="InterPro" id="IPR003406">
    <property type="entry name" value="Glyco_trans_14"/>
</dbReference>
<evidence type="ECO:0000256" key="3">
    <source>
        <dbReference type="ARBA" id="ARBA00022679"/>
    </source>
</evidence>
<dbReference type="PANTHER" id="PTHR31042:SF150">
    <property type="entry name" value="OS06G0661900 PROTEIN"/>
    <property type="match status" value="1"/>
</dbReference>
<keyword evidence="2" id="KW-0328">Glycosyltransferase</keyword>
<dbReference type="AlphaFoldDB" id="A0A6C0AHB5"/>
<dbReference type="GO" id="GO:0016020">
    <property type="term" value="C:membrane"/>
    <property type="evidence" value="ECO:0007669"/>
    <property type="project" value="UniProtKB-SubCell"/>
</dbReference>
<evidence type="ECO:0000256" key="5">
    <source>
        <dbReference type="ARBA" id="ARBA00023180"/>
    </source>
</evidence>
<dbReference type="InterPro" id="IPR044174">
    <property type="entry name" value="BC10-like"/>
</dbReference>
<evidence type="ECO:0008006" key="7">
    <source>
        <dbReference type="Google" id="ProtNLM"/>
    </source>
</evidence>
<name>A0A6C0AHB5_9ZZZZ</name>
<comment type="subcellular location">
    <subcellularLocation>
        <location evidence="1">Membrane</location>
        <topology evidence="1">Single-pass type II membrane protein</topology>
    </subcellularLocation>
</comment>
<accession>A0A6C0AHB5</accession>
<dbReference type="Pfam" id="PF02485">
    <property type="entry name" value="Branch"/>
    <property type="match status" value="2"/>
</dbReference>
<keyword evidence="4" id="KW-0472">Membrane</keyword>
<keyword evidence="5" id="KW-0325">Glycoprotein</keyword>
<dbReference type="PANTHER" id="PTHR31042">
    <property type="entry name" value="CORE-2/I-BRANCHING BETA-1,6-N-ACETYLGLUCOSAMINYLTRANSFERASE FAMILY PROTEIN-RELATED"/>
    <property type="match status" value="1"/>
</dbReference>
<protein>
    <recommendedName>
        <fullName evidence="7">Glycosyltransferase</fullName>
    </recommendedName>
</protein>
<keyword evidence="3" id="KW-0808">Transferase</keyword>
<reference evidence="6" key="1">
    <citation type="journal article" date="2020" name="Nature">
        <title>Giant virus diversity and host interactions through global metagenomics.</title>
        <authorList>
            <person name="Schulz F."/>
            <person name="Roux S."/>
            <person name="Paez-Espino D."/>
            <person name="Jungbluth S."/>
            <person name="Walsh D.A."/>
            <person name="Denef V.J."/>
            <person name="McMahon K.D."/>
            <person name="Konstantinidis K.T."/>
            <person name="Eloe-Fadrosh E.A."/>
            <person name="Kyrpides N.C."/>
            <person name="Woyke T."/>
        </authorList>
    </citation>
    <scope>NUCLEOTIDE SEQUENCE</scope>
    <source>
        <strain evidence="6">GVMAG-S-1035118-87</strain>
    </source>
</reference>
<proteinExistence type="predicted"/>
<dbReference type="GO" id="GO:0016757">
    <property type="term" value="F:glycosyltransferase activity"/>
    <property type="evidence" value="ECO:0007669"/>
    <property type="project" value="UniProtKB-KW"/>
</dbReference>
<organism evidence="6">
    <name type="scientific">viral metagenome</name>
    <dbReference type="NCBI Taxonomy" id="1070528"/>
    <lineage>
        <taxon>unclassified sequences</taxon>
        <taxon>metagenomes</taxon>
        <taxon>organismal metagenomes</taxon>
    </lineage>
</organism>